<dbReference type="OrthoDB" id="238183at2"/>
<evidence type="ECO:0000259" key="2">
    <source>
        <dbReference type="Pfam" id="PF16261"/>
    </source>
</evidence>
<accession>A0A1N7KBQ9</accession>
<dbReference type="InterPro" id="IPR017481">
    <property type="entry name" value="CHP03032"/>
</dbReference>
<dbReference type="RefSeq" id="WP_076514516.1">
    <property type="nucleotide sequence ID" value="NZ_FTOH01000002.1"/>
</dbReference>
<evidence type="ECO:0000313" key="3">
    <source>
        <dbReference type="EMBL" id="SIS58983.1"/>
    </source>
</evidence>
<sequence>MTDTPQTQKPQEDSAQKDTAQSATDFSFTYSGNIPAILKHLNISLAFTSYQAGRLMLVRTDGESLEINFKEFPRPMGLTATDQGLILGTFTQIIQFQREDGLLEQIKKPLPDIAQDITAPRAHKNDEEKQADAEKRLANKIYVEKLKPVDARVDACFITRSTHYTGMINIHDIEWGSSGLWAVNSSFSCLCTIDPSYSFVPQWKPPFIETLTPEDRCHLNGMTLRDGEPAYVTTFSQYEDRKQWRDSDKHTGTLIDVKRNEVVVSGLAMPHSPRWHNGRVYFCHSGLGHLNCYHPDTGEMEVIAELPGFTRGIDIYGSIMFVGLSRKRQSDVTSPGLVTEDSEKTCSGIWLFNLDTHEVIGTIKFQGNVDQIYDIAILYNTSFPEVIEPDHPRMRNHFSHPGLPT</sequence>
<evidence type="ECO:0000313" key="4">
    <source>
        <dbReference type="Proteomes" id="UP000185639"/>
    </source>
</evidence>
<dbReference type="AlphaFoldDB" id="A0A1N7KBQ9"/>
<protein>
    <submittedName>
        <fullName evidence="3">TIGR03032 family protein</fullName>
    </submittedName>
</protein>
<keyword evidence="4" id="KW-1185">Reference proteome</keyword>
<reference evidence="4" key="1">
    <citation type="submission" date="2017-01" db="EMBL/GenBank/DDBJ databases">
        <authorList>
            <person name="Varghese N."/>
            <person name="Submissions S."/>
        </authorList>
    </citation>
    <scope>NUCLEOTIDE SEQUENCE [LARGE SCALE GENOMIC DNA]</scope>
    <source>
        <strain evidence="4">DSM 24913</strain>
    </source>
</reference>
<dbReference type="EMBL" id="FTOH01000002">
    <property type="protein sequence ID" value="SIS58983.1"/>
    <property type="molecule type" value="Genomic_DNA"/>
</dbReference>
<dbReference type="STRING" id="484498.SAMN05421686_102412"/>
<dbReference type="NCBIfam" id="TIGR03032">
    <property type="entry name" value="TIGR03032 family protein"/>
    <property type="match status" value="1"/>
</dbReference>
<gene>
    <name evidence="3" type="ORF">SAMN05421686_102412</name>
</gene>
<organism evidence="3 4">
    <name type="scientific">Thalassolituus maritimus</name>
    <dbReference type="NCBI Taxonomy" id="484498"/>
    <lineage>
        <taxon>Bacteria</taxon>
        <taxon>Pseudomonadati</taxon>
        <taxon>Pseudomonadota</taxon>
        <taxon>Gammaproteobacteria</taxon>
        <taxon>Oceanospirillales</taxon>
        <taxon>Oceanospirillaceae</taxon>
        <taxon>Thalassolituus</taxon>
    </lineage>
</organism>
<dbReference type="Pfam" id="PF16261">
    <property type="entry name" value="DUF4915"/>
    <property type="match status" value="2"/>
</dbReference>
<feature type="region of interest" description="Disordered" evidence="1">
    <location>
        <begin position="1"/>
        <end position="21"/>
    </location>
</feature>
<feature type="domain" description="Conserved hypothetical protein CHP03032" evidence="2">
    <location>
        <begin position="136"/>
        <end position="387"/>
    </location>
</feature>
<dbReference type="Proteomes" id="UP000185639">
    <property type="component" value="Unassembled WGS sequence"/>
</dbReference>
<proteinExistence type="predicted"/>
<name>A0A1N7KBQ9_9GAMM</name>
<feature type="domain" description="Conserved hypothetical protein CHP03032" evidence="2">
    <location>
        <begin position="33"/>
        <end position="106"/>
    </location>
</feature>
<evidence type="ECO:0000256" key="1">
    <source>
        <dbReference type="SAM" id="MobiDB-lite"/>
    </source>
</evidence>
<dbReference type="SUPFAM" id="SSF63825">
    <property type="entry name" value="YWTD domain"/>
    <property type="match status" value="1"/>
</dbReference>